<dbReference type="EMBL" id="JAJTJA010000005">
    <property type="protein sequence ID" value="KAH8699100.1"/>
    <property type="molecule type" value="Genomic_DNA"/>
</dbReference>
<proteinExistence type="predicted"/>
<name>A0AAD4KUL0_9EURO</name>
<feature type="compositionally biased region" description="Polar residues" evidence="1">
    <location>
        <begin position="67"/>
        <end position="78"/>
    </location>
</feature>
<feature type="compositionally biased region" description="Polar residues" evidence="1">
    <location>
        <begin position="100"/>
        <end position="114"/>
    </location>
</feature>
<evidence type="ECO:0000313" key="3">
    <source>
        <dbReference type="Proteomes" id="UP001201262"/>
    </source>
</evidence>
<gene>
    <name evidence="2" type="ORF">BGW36DRAFT_377286</name>
</gene>
<organism evidence="2 3">
    <name type="scientific">Talaromyces proteolyticus</name>
    <dbReference type="NCBI Taxonomy" id="1131652"/>
    <lineage>
        <taxon>Eukaryota</taxon>
        <taxon>Fungi</taxon>
        <taxon>Dikarya</taxon>
        <taxon>Ascomycota</taxon>
        <taxon>Pezizomycotina</taxon>
        <taxon>Eurotiomycetes</taxon>
        <taxon>Eurotiomycetidae</taxon>
        <taxon>Eurotiales</taxon>
        <taxon>Trichocomaceae</taxon>
        <taxon>Talaromyces</taxon>
        <taxon>Talaromyces sect. Bacilispori</taxon>
    </lineage>
</organism>
<keyword evidence="3" id="KW-1185">Reference proteome</keyword>
<dbReference type="AlphaFoldDB" id="A0AAD4KUL0"/>
<dbReference type="RefSeq" id="XP_046073564.1">
    <property type="nucleotide sequence ID" value="XM_046215980.1"/>
</dbReference>
<comment type="caution">
    <text evidence="2">The sequence shown here is derived from an EMBL/GenBank/DDBJ whole genome shotgun (WGS) entry which is preliminary data.</text>
</comment>
<reference evidence="2" key="1">
    <citation type="submission" date="2021-12" db="EMBL/GenBank/DDBJ databases">
        <title>Convergent genome expansion in fungi linked to evolution of root-endophyte symbiosis.</title>
        <authorList>
            <consortium name="DOE Joint Genome Institute"/>
            <person name="Ke Y.-H."/>
            <person name="Bonito G."/>
            <person name="Liao H.-L."/>
            <person name="Looney B."/>
            <person name="Rojas-Flechas A."/>
            <person name="Nash J."/>
            <person name="Hameed K."/>
            <person name="Schadt C."/>
            <person name="Martin F."/>
            <person name="Crous P.W."/>
            <person name="Miettinen O."/>
            <person name="Magnuson J.K."/>
            <person name="Labbe J."/>
            <person name="Jacobson D."/>
            <person name="Doktycz M.J."/>
            <person name="Veneault-Fourrey C."/>
            <person name="Kuo A."/>
            <person name="Mondo S."/>
            <person name="Calhoun S."/>
            <person name="Riley R."/>
            <person name="Ohm R."/>
            <person name="LaButti K."/>
            <person name="Andreopoulos B."/>
            <person name="Pangilinan J."/>
            <person name="Nolan M."/>
            <person name="Tritt A."/>
            <person name="Clum A."/>
            <person name="Lipzen A."/>
            <person name="Daum C."/>
            <person name="Barry K."/>
            <person name="Grigoriev I.V."/>
            <person name="Vilgalys R."/>
        </authorList>
    </citation>
    <scope>NUCLEOTIDE SEQUENCE</scope>
    <source>
        <strain evidence="2">PMI_201</strain>
    </source>
</reference>
<protein>
    <submittedName>
        <fullName evidence="2">Uncharacterized protein</fullName>
    </submittedName>
</protein>
<feature type="region of interest" description="Disordered" evidence="1">
    <location>
        <begin position="22"/>
        <end position="114"/>
    </location>
</feature>
<dbReference type="GeneID" id="70246267"/>
<evidence type="ECO:0000256" key="1">
    <source>
        <dbReference type="SAM" id="MobiDB-lite"/>
    </source>
</evidence>
<accession>A0AAD4KUL0</accession>
<sequence>MGIIKTAILVGGGIYAAKTIMKKQDKKERTSNNNLNPNMPASRYPPGPPPAYYQNQSYQQEGPGYYNYNTQSGPQTRENGGFVDNNPNGGWNLDYKGCDGSSQGKTNGVDNIRR</sequence>
<dbReference type="Proteomes" id="UP001201262">
    <property type="component" value="Unassembled WGS sequence"/>
</dbReference>
<evidence type="ECO:0000313" key="2">
    <source>
        <dbReference type="EMBL" id="KAH8699100.1"/>
    </source>
</evidence>